<evidence type="ECO:0000313" key="2">
    <source>
        <dbReference type="Proteomes" id="UP000639772"/>
    </source>
</evidence>
<dbReference type="EMBL" id="JADCNM010000013">
    <property type="protein sequence ID" value="KAG0456450.1"/>
    <property type="molecule type" value="Genomic_DNA"/>
</dbReference>
<comment type="caution">
    <text evidence="1">The sequence shown here is derived from an EMBL/GenBank/DDBJ whole genome shotgun (WGS) entry which is preliminary data.</text>
</comment>
<proteinExistence type="predicted"/>
<sequence>MAAGFSFAEESATRSTRVEEKSKVRFGTTAGQKVEADDPFVSSIGWPDGIEKVYKRIEPSSAYYRCGWCSLSFTSPVCHIREHGEMVEGLREHTNLECHLSCFGEQSGFHATSGGLDRGRMLLQMRVIFLAETSAPESINVEDAFIEVSPNS</sequence>
<gene>
    <name evidence="1" type="ORF">HPP92_024238</name>
</gene>
<name>A0A835PPX7_VANPL</name>
<protein>
    <submittedName>
        <fullName evidence="1">Uncharacterized protein</fullName>
    </submittedName>
</protein>
<accession>A0A835PPX7</accession>
<reference evidence="1 2" key="1">
    <citation type="journal article" date="2020" name="Nat. Food">
        <title>A phased Vanilla planifolia genome enables genetic improvement of flavour and production.</title>
        <authorList>
            <person name="Hasing T."/>
            <person name="Tang H."/>
            <person name="Brym M."/>
            <person name="Khazi F."/>
            <person name="Huang T."/>
            <person name="Chambers A.H."/>
        </authorList>
    </citation>
    <scope>NUCLEOTIDE SEQUENCE [LARGE SCALE GENOMIC DNA]</scope>
    <source>
        <tissue evidence="1">Leaf</tissue>
    </source>
</reference>
<evidence type="ECO:0000313" key="1">
    <source>
        <dbReference type="EMBL" id="KAG0456450.1"/>
    </source>
</evidence>
<dbReference type="AlphaFoldDB" id="A0A835PPX7"/>
<dbReference type="Proteomes" id="UP000639772">
    <property type="component" value="Chromosome 13"/>
</dbReference>
<organism evidence="1 2">
    <name type="scientific">Vanilla planifolia</name>
    <name type="common">Vanilla</name>
    <dbReference type="NCBI Taxonomy" id="51239"/>
    <lineage>
        <taxon>Eukaryota</taxon>
        <taxon>Viridiplantae</taxon>
        <taxon>Streptophyta</taxon>
        <taxon>Embryophyta</taxon>
        <taxon>Tracheophyta</taxon>
        <taxon>Spermatophyta</taxon>
        <taxon>Magnoliopsida</taxon>
        <taxon>Liliopsida</taxon>
        <taxon>Asparagales</taxon>
        <taxon>Orchidaceae</taxon>
        <taxon>Vanilloideae</taxon>
        <taxon>Vanilleae</taxon>
        <taxon>Vanilla</taxon>
    </lineage>
</organism>